<dbReference type="OMA" id="PMLFGDP"/>
<dbReference type="InterPro" id="IPR027417">
    <property type="entry name" value="P-loop_NTPase"/>
</dbReference>
<dbReference type="STRING" id="36050.A0A1B8ARY9"/>
<dbReference type="Proteomes" id="UP000091967">
    <property type="component" value="Unassembled WGS sequence"/>
</dbReference>
<feature type="domain" description="G" evidence="2">
    <location>
        <begin position="27"/>
        <end position="84"/>
    </location>
</feature>
<keyword evidence="1" id="KW-0175">Coiled coil</keyword>
<feature type="coiled-coil region" evidence="1">
    <location>
        <begin position="238"/>
        <end position="432"/>
    </location>
</feature>
<dbReference type="AlphaFoldDB" id="A0A1B8ARY9"/>
<comment type="caution">
    <text evidence="3">The sequence shown here is derived from an EMBL/GenBank/DDBJ whole genome shotgun (WGS) entry which is preliminary data.</text>
</comment>
<evidence type="ECO:0000313" key="4">
    <source>
        <dbReference type="Proteomes" id="UP000091967"/>
    </source>
</evidence>
<proteinExistence type="predicted"/>
<name>A0A1B8ARY9_FUSPO</name>
<evidence type="ECO:0000259" key="2">
    <source>
        <dbReference type="Pfam" id="PF01926"/>
    </source>
</evidence>
<dbReference type="Pfam" id="PF01926">
    <property type="entry name" value="MMR_HSR1"/>
    <property type="match status" value="1"/>
</dbReference>
<organism evidence="3 4">
    <name type="scientific">Fusarium poae</name>
    <dbReference type="NCBI Taxonomy" id="36050"/>
    <lineage>
        <taxon>Eukaryota</taxon>
        <taxon>Fungi</taxon>
        <taxon>Dikarya</taxon>
        <taxon>Ascomycota</taxon>
        <taxon>Pezizomycotina</taxon>
        <taxon>Sordariomycetes</taxon>
        <taxon>Hypocreomycetidae</taxon>
        <taxon>Hypocreales</taxon>
        <taxon>Nectriaceae</taxon>
        <taxon>Fusarium</taxon>
    </lineage>
</organism>
<dbReference type="InterPro" id="IPR006073">
    <property type="entry name" value="GTP-bd"/>
</dbReference>
<dbReference type="CDD" id="cd00882">
    <property type="entry name" value="Ras_like_GTPase"/>
    <property type="match status" value="1"/>
</dbReference>
<evidence type="ECO:0000313" key="3">
    <source>
        <dbReference type="EMBL" id="OBS23312.1"/>
    </source>
</evidence>
<accession>A0A1B8ARY9</accession>
<evidence type="ECO:0000256" key="1">
    <source>
        <dbReference type="SAM" id="Coils"/>
    </source>
</evidence>
<dbReference type="EMBL" id="LYXU01000002">
    <property type="protein sequence ID" value="OBS23312.1"/>
    <property type="molecule type" value="Genomic_DNA"/>
</dbReference>
<sequence length="470" mass="52025">MKIPIDAGPLENETVEPVELSPDDIVIAVMGITGAGKSTFIHHVTGQTVGIGHGLTSHTVGVSIYTHRIAQDRCVYLIDTPGFDDTTRSDTEVLKEVAFFFSQMYKKKVQLAGIVYLHRITDNRVSGSALKNLSMSKQLCGENAFGHVVLCTSMWDSLGTVPQEIGIEREKELIDTSSFWGTMHAGGSQVVRWEGTKESAQAVVDRIIKIHKENGKAMLKIQEELVDGGMSLDETGAGREIQREILEAKAELKEKIKQLQGLQEHMIRDSNETLANELASQRKDFEDRLTEASEAQETLKISLESLVEQKEAEYKKLLAAATLEQQQLTAALEEKAAEFERARLEQLDDEESFQTAQAEFASEVEILKQKLKDQENMMEQQKVEAELRAAEELKAELEKQRVDEENAAILKKQKIEENLRKKERRKQKMRDGLAIQGVVAGVVSAATGVATMNPGLMALGAVMVGGSMSS</sequence>
<reference evidence="3 4" key="1">
    <citation type="submission" date="2016-06" db="EMBL/GenBank/DDBJ databases">
        <title>Living apart together: crosstalk between the core and supernumerary genomes in a fungal plant pathogen.</title>
        <authorList>
            <person name="Vanheule A."/>
            <person name="Audenaert K."/>
            <person name="Warris S."/>
            <person name="Van De Geest H."/>
            <person name="Schijlen E."/>
            <person name="Hofte M."/>
            <person name="De Saeger S."/>
            <person name="Haesaert G."/>
            <person name="Waalwijk C."/>
            <person name="Van Der Lee T."/>
        </authorList>
    </citation>
    <scope>NUCLEOTIDE SEQUENCE [LARGE SCALE GENOMIC DNA]</scope>
    <source>
        <strain evidence="3 4">2516</strain>
    </source>
</reference>
<dbReference type="SUPFAM" id="SSF52540">
    <property type="entry name" value="P-loop containing nucleoside triphosphate hydrolases"/>
    <property type="match status" value="1"/>
</dbReference>
<keyword evidence="4" id="KW-1185">Reference proteome</keyword>
<dbReference type="GO" id="GO:0005525">
    <property type="term" value="F:GTP binding"/>
    <property type="evidence" value="ECO:0007669"/>
    <property type="project" value="InterPro"/>
</dbReference>
<protein>
    <recommendedName>
        <fullName evidence="2">G domain-containing protein</fullName>
    </recommendedName>
</protein>
<dbReference type="Gene3D" id="3.40.50.300">
    <property type="entry name" value="P-loop containing nucleotide triphosphate hydrolases"/>
    <property type="match status" value="1"/>
</dbReference>
<gene>
    <name evidence="3" type="ORF">FPOA_03861</name>
</gene>